<dbReference type="STRING" id="69332.A0A388JT82"/>
<evidence type="ECO:0000313" key="2">
    <source>
        <dbReference type="EMBL" id="GBG60912.1"/>
    </source>
</evidence>
<proteinExistence type="predicted"/>
<sequence length="1270" mass="142739">MARPLGVEATPDHRAPFSHWASRRHPMVRPLGIEATPDHWASRLHPMVRPLGVEATPDHRAPDGPTIGRRGDTRPSRRHPTIGRRGDTRPSAAEATLDGRTVESRGDTRPLAVDVSPNGQTIRRHRNARPSDDRWPGLASTPRRPVVRSWFRFAICSLLDHFDLSVICNRDQCAVYSLPEHWVPMCPYGVPSSSQTSTPKVIGRAALFRGMEWALDWFGGVKQQGCGPVIFLKDDGGHFYVCRGIDNYGVDKFAGEEGYYDFHLTTCFDSGGVELSGNYKKVSLHLSRFADYGMNVVALPPFDRSKKLKAVEMVGLIKFLRKTPCYRVAGFKVKVDSNMRLLPPFVAAHTSREVLEDILRTHKHGESKQGTLRSALGVGTKGGTLSARAKNTAPTEKALVVTTETPSQDGFSKPGTTKEKTSKAAKASSVSSRGTQHRKKASSRDKDKENAVCDTRGVPSSGHCPDGDDGDDEHERKSSEQGAEGGSTWGDATEDDGDERESGEDYGDDSAREDEGSEDEGENGEEEENEGDAEETTAHERKNKGRDEESEEEESGGETNWDVEVAGTQASANSRKRQMKSKKELVPYVQSNKSPDGHYVCIRDPPQSVWKVFGDLTAKEKEMVLDMILDHQVVVTTGRTFNKNLLNMDDIRVEALQPSEEITRAVKKLNCRLAVLDLCPCKSTAAHEWSDERFAVLPEMMNTFCGTDWVIVIFSTLRVEQTVLKNVLRWDHVKVILGRWERHFGKDQYVVPARNLPLRPRDYITVVMHASNKDYRKVTVQPRNHVMWFDENVKEDLFVQCMNERVGISDDTKAVYGDWEREPKKIKELCKWFAKDGEGVLLLGNVQAGSVWEVLRSGHNVVACDNNSTMLDWTSTFLDIQVHRPESRCHFERPKTPWLPGRDMYLKLRKKRDSLWKYLFGNAPKTPKDIGYMHRKVIAIEHLQGYHEAKNGAIEIFIARCERLWFNKQEDRLRAKTYADEPDAGEHFDVLDNEEETSDHNMDLPIPGYIARPVTALDGGEGRQAMEGIQTDVVASRESIRGGEQRSYEQGMQESAGNEIRGPVGADNASKNNSNEGLQPGPASLIGKEPHLQSKSKENSVRYPGILTQLDNVYASMGLSKIPRENQYNVPQEENAQVRGMDVNAIKFALPPDEDDKLMSGDTIREDMKEFTGGPHFLQHIGIVVETKDHQWGHHILWHPKVFEPCVWNGKWHMAVCIDGQWQLRKRVLKSKFFEIAKEQVHIKVRQANGGSDSLAQGAYADTLYDKLRD</sequence>
<feature type="region of interest" description="Disordered" evidence="1">
    <location>
        <begin position="53"/>
        <end position="139"/>
    </location>
</feature>
<feature type="region of interest" description="Disordered" evidence="1">
    <location>
        <begin position="1029"/>
        <end position="1100"/>
    </location>
</feature>
<gene>
    <name evidence="2" type="ORF">CBR_g16033</name>
</gene>
<dbReference type="Gramene" id="GBG60912">
    <property type="protein sequence ID" value="GBG60912"/>
    <property type="gene ID" value="CBR_g16033"/>
</dbReference>
<accession>A0A388JT82</accession>
<feature type="compositionally biased region" description="Basic and acidic residues" evidence="1">
    <location>
        <begin position="1038"/>
        <end position="1047"/>
    </location>
</feature>
<evidence type="ECO:0000313" key="3">
    <source>
        <dbReference type="Proteomes" id="UP000265515"/>
    </source>
</evidence>
<feature type="compositionally biased region" description="Basic and acidic residues" evidence="1">
    <location>
        <begin position="442"/>
        <end position="451"/>
    </location>
</feature>
<evidence type="ECO:0000256" key="1">
    <source>
        <dbReference type="SAM" id="MobiDB-lite"/>
    </source>
</evidence>
<name>A0A388JT82_CHABU</name>
<feature type="compositionally biased region" description="Acidic residues" evidence="1">
    <location>
        <begin position="515"/>
        <end position="535"/>
    </location>
</feature>
<feature type="compositionally biased region" description="Basic and acidic residues" evidence="1">
    <location>
        <begin position="1088"/>
        <end position="1100"/>
    </location>
</feature>
<dbReference type="AlphaFoldDB" id="A0A388JT82"/>
<dbReference type="EMBL" id="BFEA01000015">
    <property type="protein sequence ID" value="GBG60912.1"/>
    <property type="molecule type" value="Genomic_DNA"/>
</dbReference>
<comment type="caution">
    <text evidence="2">The sequence shown here is derived from an EMBL/GenBank/DDBJ whole genome shotgun (WGS) entry which is preliminary data.</text>
</comment>
<reference evidence="2 3" key="1">
    <citation type="journal article" date="2018" name="Cell">
        <title>The Chara Genome: Secondary Complexity and Implications for Plant Terrestrialization.</title>
        <authorList>
            <person name="Nishiyama T."/>
            <person name="Sakayama H."/>
            <person name="Vries J.D."/>
            <person name="Buschmann H."/>
            <person name="Saint-Marcoux D."/>
            <person name="Ullrich K.K."/>
            <person name="Haas F.B."/>
            <person name="Vanderstraeten L."/>
            <person name="Becker D."/>
            <person name="Lang D."/>
            <person name="Vosolsobe S."/>
            <person name="Rombauts S."/>
            <person name="Wilhelmsson P.K.I."/>
            <person name="Janitza P."/>
            <person name="Kern R."/>
            <person name="Heyl A."/>
            <person name="Rumpler F."/>
            <person name="Villalobos L.I.A.C."/>
            <person name="Clay J.M."/>
            <person name="Skokan R."/>
            <person name="Toyoda A."/>
            <person name="Suzuki Y."/>
            <person name="Kagoshima H."/>
            <person name="Schijlen E."/>
            <person name="Tajeshwar N."/>
            <person name="Catarino B."/>
            <person name="Hetherington A.J."/>
            <person name="Saltykova A."/>
            <person name="Bonnot C."/>
            <person name="Breuninger H."/>
            <person name="Symeonidi A."/>
            <person name="Radhakrishnan G.V."/>
            <person name="Van Nieuwerburgh F."/>
            <person name="Deforce D."/>
            <person name="Chang C."/>
            <person name="Karol K.G."/>
            <person name="Hedrich R."/>
            <person name="Ulvskov P."/>
            <person name="Glockner G."/>
            <person name="Delwiche C.F."/>
            <person name="Petrasek J."/>
            <person name="Van de Peer Y."/>
            <person name="Friml J."/>
            <person name="Beilby M."/>
            <person name="Dolan L."/>
            <person name="Kohara Y."/>
            <person name="Sugano S."/>
            <person name="Fujiyama A."/>
            <person name="Delaux P.-M."/>
            <person name="Quint M."/>
            <person name="TheiBen G."/>
            <person name="Hagemann M."/>
            <person name="Harholt J."/>
            <person name="Dunand C."/>
            <person name="Zachgo S."/>
            <person name="Langdale J."/>
            <person name="Maumus F."/>
            <person name="Straeten D.V.D."/>
            <person name="Gould S.B."/>
            <person name="Rensing S.A."/>
        </authorList>
    </citation>
    <scope>NUCLEOTIDE SEQUENCE [LARGE SCALE GENOMIC DNA]</scope>
    <source>
        <strain evidence="2 3">S276</strain>
    </source>
</reference>
<feature type="compositionally biased region" description="Acidic residues" evidence="1">
    <location>
        <begin position="492"/>
        <end position="508"/>
    </location>
</feature>
<feature type="region of interest" description="Disordered" evidence="1">
    <location>
        <begin position="365"/>
        <end position="585"/>
    </location>
</feature>
<dbReference type="Proteomes" id="UP000265515">
    <property type="component" value="Unassembled WGS sequence"/>
</dbReference>
<protein>
    <submittedName>
        <fullName evidence="2">Uncharacterized protein</fullName>
    </submittedName>
</protein>
<keyword evidence="3" id="KW-1185">Reference proteome</keyword>
<organism evidence="2 3">
    <name type="scientific">Chara braunii</name>
    <name type="common">Braun's stonewort</name>
    <dbReference type="NCBI Taxonomy" id="69332"/>
    <lineage>
        <taxon>Eukaryota</taxon>
        <taxon>Viridiplantae</taxon>
        <taxon>Streptophyta</taxon>
        <taxon>Charophyceae</taxon>
        <taxon>Charales</taxon>
        <taxon>Characeae</taxon>
        <taxon>Chara</taxon>
    </lineage>
</organism>